<feature type="compositionally biased region" description="Basic and acidic residues" evidence="7">
    <location>
        <begin position="284"/>
        <end position="301"/>
    </location>
</feature>
<accession>A0ABS9W2T4</accession>
<evidence type="ECO:0000256" key="2">
    <source>
        <dbReference type="ARBA" id="ARBA00010835"/>
    </source>
</evidence>
<organism evidence="9 10">
    <name type="scientific">Teichococcus vastitatis</name>
    <dbReference type="NCBI Taxonomy" id="2307076"/>
    <lineage>
        <taxon>Bacteria</taxon>
        <taxon>Pseudomonadati</taxon>
        <taxon>Pseudomonadota</taxon>
        <taxon>Alphaproteobacteria</taxon>
        <taxon>Acetobacterales</taxon>
        <taxon>Roseomonadaceae</taxon>
        <taxon>Roseomonas</taxon>
    </lineage>
</organism>
<dbReference type="Gene3D" id="6.10.140.1950">
    <property type="match status" value="1"/>
</dbReference>
<dbReference type="Gene3D" id="3.30.70.1660">
    <property type="match status" value="1"/>
</dbReference>
<comment type="caution">
    <text evidence="9">The sequence shown here is derived from an EMBL/GenBank/DDBJ whole genome shotgun (WGS) entry which is preliminary data.</text>
</comment>
<evidence type="ECO:0000313" key="9">
    <source>
        <dbReference type="EMBL" id="MCI0753606.1"/>
    </source>
</evidence>
<proteinExistence type="inferred from homology"/>
<gene>
    <name evidence="5 9" type="primary">prfA</name>
    <name evidence="9" type="ORF">MON41_07530</name>
</gene>
<dbReference type="InterPro" id="IPR004373">
    <property type="entry name" value="RF-1"/>
</dbReference>
<dbReference type="InterPro" id="IPR000352">
    <property type="entry name" value="Pep_chain_release_fac_I"/>
</dbReference>
<name>A0ABS9W2T4_9PROT</name>
<dbReference type="Pfam" id="PF03462">
    <property type="entry name" value="PCRF"/>
    <property type="match status" value="1"/>
</dbReference>
<evidence type="ECO:0000256" key="1">
    <source>
        <dbReference type="ARBA" id="ARBA00002986"/>
    </source>
</evidence>
<dbReference type="NCBIfam" id="TIGR00019">
    <property type="entry name" value="prfA"/>
    <property type="match status" value="1"/>
</dbReference>
<sequence length="351" mass="38569">MSLAEKLDRLLYRADELRALLETADGAQVGQLSKELAELDPLVEKVTALRQAQQARDEAEALLADPEMRELAEAEYYAQRDAVPVLERELQLLLLPRDAADAGSAILEVRPAAGGDEAGLFAAELFGAYQRYAAGRGWRFGVLDYDDSEVGGIKGAVAEVEGQGVFARLKFESGVHRVQRVPATEAQGRIHTSTVTVAVLPEAEDVDIQIQDADLRIDTYRASGAGGQHVNKTDSAVRITHIPTGTVVAMQEERSQHKNRAKAMKVLRARLYEQQRSQVSATRSADRKAQVGTGDRSERIRTYNFPQGRVTDHRIGLTLHKIERVMQGEFDEIFDALIAEDEAARLAAEGV</sequence>
<dbReference type="Pfam" id="PF00472">
    <property type="entry name" value="RF-1"/>
    <property type="match status" value="1"/>
</dbReference>
<dbReference type="PANTHER" id="PTHR43804">
    <property type="entry name" value="LD18447P"/>
    <property type="match status" value="1"/>
</dbReference>
<evidence type="ECO:0000313" key="10">
    <source>
        <dbReference type="Proteomes" id="UP001201985"/>
    </source>
</evidence>
<evidence type="ECO:0000256" key="3">
    <source>
        <dbReference type="ARBA" id="ARBA00022481"/>
    </source>
</evidence>
<keyword evidence="10" id="KW-1185">Reference proteome</keyword>
<reference evidence="9 10" key="1">
    <citation type="submission" date="2022-03" db="EMBL/GenBank/DDBJ databases">
        <title>Complete genome analysis of Roseomonas KG 17.1 : a prolific producer of plant growth promoters.</title>
        <authorList>
            <person name="Saadouli I."/>
            <person name="Najjari A."/>
            <person name="Mosbah A."/>
            <person name="Ouzari H.I."/>
        </authorList>
    </citation>
    <scope>NUCLEOTIDE SEQUENCE [LARGE SCALE GENOMIC DNA]</scope>
    <source>
        <strain evidence="9 10">KG17-1</strain>
    </source>
</reference>
<comment type="PTM">
    <text evidence="5">Methylated by PrmC. Methylation increases the termination efficiency of RF1.</text>
</comment>
<comment type="subcellular location">
    <subcellularLocation>
        <location evidence="5">Cytoplasm</location>
    </subcellularLocation>
</comment>
<comment type="similarity">
    <text evidence="2 5">Belongs to the prokaryotic/mitochondrial release factor family.</text>
</comment>
<dbReference type="InterPro" id="IPR005139">
    <property type="entry name" value="PCRF"/>
</dbReference>
<protein>
    <recommendedName>
        <fullName evidence="5 6">Peptide chain release factor 1</fullName>
        <shortName evidence="5">RF-1</shortName>
    </recommendedName>
</protein>
<comment type="function">
    <text evidence="1 5">Peptide chain release factor 1 directs the termination of translation in response to the peptide chain termination codons UAG and UAA.</text>
</comment>
<keyword evidence="4 5" id="KW-0648">Protein biosynthesis</keyword>
<dbReference type="HAMAP" id="MF_00093">
    <property type="entry name" value="Rel_fac_1"/>
    <property type="match status" value="1"/>
</dbReference>
<dbReference type="PROSITE" id="PS00745">
    <property type="entry name" value="RF_PROK_I"/>
    <property type="match status" value="1"/>
</dbReference>
<feature type="region of interest" description="Disordered" evidence="7">
    <location>
        <begin position="277"/>
        <end position="305"/>
    </location>
</feature>
<dbReference type="SMART" id="SM00937">
    <property type="entry name" value="PCRF"/>
    <property type="match status" value="1"/>
</dbReference>
<evidence type="ECO:0000259" key="8">
    <source>
        <dbReference type="PROSITE" id="PS00745"/>
    </source>
</evidence>
<dbReference type="RefSeq" id="WP_120010134.1">
    <property type="nucleotide sequence ID" value="NZ_JALBUU010000004.1"/>
</dbReference>
<dbReference type="Gene3D" id="3.30.160.20">
    <property type="match status" value="1"/>
</dbReference>
<dbReference type="InterPro" id="IPR045853">
    <property type="entry name" value="Pep_chain_release_fac_I_sf"/>
</dbReference>
<feature type="domain" description="Prokaryotic-type class I peptide chain release factors" evidence="8">
    <location>
        <begin position="221"/>
        <end position="237"/>
    </location>
</feature>
<dbReference type="Proteomes" id="UP001201985">
    <property type="component" value="Unassembled WGS sequence"/>
</dbReference>
<dbReference type="SUPFAM" id="SSF75620">
    <property type="entry name" value="Release factor"/>
    <property type="match status" value="1"/>
</dbReference>
<evidence type="ECO:0000256" key="7">
    <source>
        <dbReference type="SAM" id="MobiDB-lite"/>
    </source>
</evidence>
<dbReference type="InterPro" id="IPR050057">
    <property type="entry name" value="Prokaryotic/Mito_RF"/>
</dbReference>
<evidence type="ECO:0000256" key="5">
    <source>
        <dbReference type="HAMAP-Rule" id="MF_00093"/>
    </source>
</evidence>
<keyword evidence="3 5" id="KW-0488">Methylation</keyword>
<dbReference type="PANTHER" id="PTHR43804:SF7">
    <property type="entry name" value="LD18447P"/>
    <property type="match status" value="1"/>
</dbReference>
<evidence type="ECO:0000256" key="4">
    <source>
        <dbReference type="ARBA" id="ARBA00022917"/>
    </source>
</evidence>
<evidence type="ECO:0000256" key="6">
    <source>
        <dbReference type="NCBIfam" id="TIGR00019"/>
    </source>
</evidence>
<dbReference type="NCBIfam" id="NF001859">
    <property type="entry name" value="PRK00591.1"/>
    <property type="match status" value="1"/>
</dbReference>
<feature type="modified residue" description="N5-methylglutamine" evidence="5">
    <location>
        <position position="228"/>
    </location>
</feature>
<dbReference type="EMBL" id="JALBUU010000004">
    <property type="protein sequence ID" value="MCI0753606.1"/>
    <property type="molecule type" value="Genomic_DNA"/>
</dbReference>
<keyword evidence="5" id="KW-0963">Cytoplasm</keyword>